<comment type="subcellular location">
    <subcellularLocation>
        <location evidence="1">Membrane</location>
        <topology evidence="1">Multi-pass membrane protein</topology>
    </subcellularLocation>
</comment>
<feature type="transmembrane region" description="Helical" evidence="6">
    <location>
        <begin position="47"/>
        <end position="69"/>
    </location>
</feature>
<keyword evidence="2" id="KW-0808">Transferase</keyword>
<evidence type="ECO:0000256" key="1">
    <source>
        <dbReference type="ARBA" id="ARBA00004141"/>
    </source>
</evidence>
<dbReference type="GO" id="GO:0071555">
    <property type="term" value="P:cell wall organization"/>
    <property type="evidence" value="ECO:0007669"/>
    <property type="project" value="TreeGrafter"/>
</dbReference>
<dbReference type="PANTHER" id="PTHR22926:SF5">
    <property type="entry name" value="PHOSPHO-N-ACETYLMURAMOYL-PENTAPEPTIDE-TRANSFERASE HOMOLOG"/>
    <property type="match status" value="1"/>
</dbReference>
<evidence type="ECO:0000256" key="2">
    <source>
        <dbReference type="ARBA" id="ARBA00022679"/>
    </source>
</evidence>
<keyword evidence="4 6" id="KW-1133">Transmembrane helix</keyword>
<dbReference type="PANTHER" id="PTHR22926">
    <property type="entry name" value="PHOSPHO-N-ACETYLMURAMOYL-PENTAPEPTIDE-TRANSFERASE"/>
    <property type="match status" value="1"/>
</dbReference>
<dbReference type="GO" id="GO:0016780">
    <property type="term" value="F:phosphotransferase activity, for other substituted phosphate groups"/>
    <property type="evidence" value="ECO:0007669"/>
    <property type="project" value="InterPro"/>
</dbReference>
<dbReference type="GO" id="GO:0044038">
    <property type="term" value="P:cell wall macromolecule biosynthetic process"/>
    <property type="evidence" value="ECO:0007669"/>
    <property type="project" value="TreeGrafter"/>
</dbReference>
<gene>
    <name evidence="7" type="ORF">UFOPK2242_01037</name>
</gene>
<keyword evidence="5 6" id="KW-0472">Membrane</keyword>
<feature type="transmembrane region" description="Helical" evidence="6">
    <location>
        <begin position="89"/>
        <end position="109"/>
    </location>
</feature>
<evidence type="ECO:0000313" key="7">
    <source>
        <dbReference type="EMBL" id="CAB4662228.1"/>
    </source>
</evidence>
<dbReference type="EMBL" id="CAEZWM010000132">
    <property type="protein sequence ID" value="CAB4662228.1"/>
    <property type="molecule type" value="Genomic_DNA"/>
</dbReference>
<protein>
    <submittedName>
        <fullName evidence="7">Unannotated protein</fullName>
    </submittedName>
</protein>
<sequence>MGFLWWNALPARVFMGDTGALALGAAIAGLAILTQTILLLPILGGLYIVETMSVILQVISFRGFGRRIFLMSPIHHHFELLGWPESSVVVRFWILAGFSMALGLGLFYADFLRMPGLIG</sequence>
<evidence type="ECO:0000256" key="5">
    <source>
        <dbReference type="ARBA" id="ARBA00023136"/>
    </source>
</evidence>
<name>A0A6J6LME1_9ZZZZ</name>
<proteinExistence type="predicted"/>
<dbReference type="InterPro" id="IPR000715">
    <property type="entry name" value="Glycosyl_transferase_4"/>
</dbReference>
<evidence type="ECO:0000256" key="6">
    <source>
        <dbReference type="SAM" id="Phobius"/>
    </source>
</evidence>
<reference evidence="7" key="1">
    <citation type="submission" date="2020-05" db="EMBL/GenBank/DDBJ databases">
        <authorList>
            <person name="Chiriac C."/>
            <person name="Salcher M."/>
            <person name="Ghai R."/>
            <person name="Kavagutti S V."/>
        </authorList>
    </citation>
    <scope>NUCLEOTIDE SEQUENCE</scope>
</reference>
<accession>A0A6J6LME1</accession>
<dbReference type="Pfam" id="PF00953">
    <property type="entry name" value="Glycos_transf_4"/>
    <property type="match status" value="1"/>
</dbReference>
<evidence type="ECO:0000256" key="3">
    <source>
        <dbReference type="ARBA" id="ARBA00022692"/>
    </source>
</evidence>
<organism evidence="7">
    <name type="scientific">freshwater metagenome</name>
    <dbReference type="NCBI Taxonomy" id="449393"/>
    <lineage>
        <taxon>unclassified sequences</taxon>
        <taxon>metagenomes</taxon>
        <taxon>ecological metagenomes</taxon>
    </lineage>
</organism>
<keyword evidence="3 6" id="KW-0812">Transmembrane</keyword>
<dbReference type="AlphaFoldDB" id="A0A6J6LME1"/>
<evidence type="ECO:0000256" key="4">
    <source>
        <dbReference type="ARBA" id="ARBA00022989"/>
    </source>
</evidence>
<feature type="transmembrane region" description="Helical" evidence="6">
    <location>
        <begin position="20"/>
        <end position="40"/>
    </location>
</feature>
<dbReference type="GO" id="GO:0005886">
    <property type="term" value="C:plasma membrane"/>
    <property type="evidence" value="ECO:0007669"/>
    <property type="project" value="TreeGrafter"/>
</dbReference>